<reference evidence="2 3" key="1">
    <citation type="submission" date="2020-08" db="EMBL/GenBank/DDBJ databases">
        <title>Functional genomics of gut bacteria from endangered species of beetles.</title>
        <authorList>
            <person name="Carlos-Shanley C."/>
        </authorList>
    </citation>
    <scope>NUCLEOTIDE SEQUENCE [LARGE SCALE GENOMIC DNA]</scope>
    <source>
        <strain evidence="2 3">S00124</strain>
    </source>
</reference>
<evidence type="ECO:0000256" key="1">
    <source>
        <dbReference type="SAM" id="MobiDB-lite"/>
    </source>
</evidence>
<dbReference type="Proteomes" id="UP000562492">
    <property type="component" value="Unassembled WGS sequence"/>
</dbReference>
<keyword evidence="3" id="KW-1185">Reference proteome</keyword>
<proteinExistence type="predicted"/>
<feature type="region of interest" description="Disordered" evidence="1">
    <location>
        <begin position="1"/>
        <end position="21"/>
    </location>
</feature>
<evidence type="ECO:0000313" key="3">
    <source>
        <dbReference type="Proteomes" id="UP000562492"/>
    </source>
</evidence>
<gene>
    <name evidence="2" type="ORF">HNP33_001737</name>
</gene>
<sequence length="87" mass="10190">MPEPGMPGAPRRRPARRRRGEETIFGRVHSCRCPPAAREIAAKQHDFSAMKMVFRIMKSLNAAMRKNFSIREIDFYNTKLNIYVFDF</sequence>
<organism evidence="2 3">
    <name type="scientific">Comamonas odontotermitis</name>
    <dbReference type="NCBI Taxonomy" id="379895"/>
    <lineage>
        <taxon>Bacteria</taxon>
        <taxon>Pseudomonadati</taxon>
        <taxon>Pseudomonadota</taxon>
        <taxon>Betaproteobacteria</taxon>
        <taxon>Burkholderiales</taxon>
        <taxon>Comamonadaceae</taxon>
        <taxon>Comamonas</taxon>
    </lineage>
</organism>
<comment type="caution">
    <text evidence="2">The sequence shown here is derived from an EMBL/GenBank/DDBJ whole genome shotgun (WGS) entry which is preliminary data.</text>
</comment>
<protein>
    <submittedName>
        <fullName evidence="2">Uncharacterized protein</fullName>
    </submittedName>
</protein>
<evidence type="ECO:0000313" key="2">
    <source>
        <dbReference type="EMBL" id="MBB6577680.1"/>
    </source>
</evidence>
<dbReference type="RefSeq" id="WP_184707363.1">
    <property type="nucleotide sequence ID" value="NZ_JACHKZ010000008.1"/>
</dbReference>
<dbReference type="EMBL" id="JACHKZ010000008">
    <property type="protein sequence ID" value="MBB6577680.1"/>
    <property type="molecule type" value="Genomic_DNA"/>
</dbReference>
<accession>A0ABR6REV2</accession>
<name>A0ABR6REV2_9BURK</name>